<evidence type="ECO:0000256" key="2">
    <source>
        <dbReference type="ARBA" id="ARBA00022737"/>
    </source>
</evidence>
<evidence type="ECO:0000256" key="3">
    <source>
        <dbReference type="PROSITE-ProRule" id="PRU00221"/>
    </source>
</evidence>
<accession>A0A8D8DJI8</accession>
<dbReference type="InterPro" id="IPR011047">
    <property type="entry name" value="Quinoprotein_ADH-like_sf"/>
</dbReference>
<protein>
    <submittedName>
        <fullName evidence="5">Angio-associated migratory cell protein</fullName>
    </submittedName>
</protein>
<dbReference type="EMBL" id="HBUE01125032">
    <property type="protein sequence ID" value="CAG6494310.1"/>
    <property type="molecule type" value="Transcribed_RNA"/>
</dbReference>
<dbReference type="InterPro" id="IPR001680">
    <property type="entry name" value="WD40_rpt"/>
</dbReference>
<dbReference type="SUPFAM" id="SSF50998">
    <property type="entry name" value="Quinoprotein alcohol dehydrogenase-like"/>
    <property type="match status" value="1"/>
</dbReference>
<feature type="region of interest" description="Disordered" evidence="4">
    <location>
        <begin position="1"/>
        <end position="23"/>
    </location>
</feature>
<dbReference type="EMBL" id="HBUE01160962">
    <property type="protein sequence ID" value="CAG6509952.1"/>
    <property type="molecule type" value="Transcribed_RNA"/>
</dbReference>
<dbReference type="InterPro" id="IPR019775">
    <property type="entry name" value="WD40_repeat_CS"/>
</dbReference>
<proteinExistence type="predicted"/>
<sequence length="414" mass="44768">MKDNTPPHSPYELNQDGEDDDDELIYVGDADEVLDQWEAEMNAAGSDDDDDEDGEGAGGMADDEDDELENVPERDDAAVTFTLHGAPVFSASLHPTEDLAVSGGEDDRAFVWNTTTGERVFEVTGHSDSVIASEFSYDGVYVATGDIAGQIQVFKVTQEYKKVWEFTMGDMCWMKWHFGAHVLLAGADSGEIYVWRIPSGDCKVLQGFGEKCEVGKITLDGKKIAAGYGNGAFKLWDIKNNAPTVDLAPNETTGHTSNITCMAVDRDGQLIITGSENGKVVLIAPSGPVGTLQAASEASVEAVLIDSPDFEVKVAATGTVNGQVTIWDVGRQTARVECEDSNRTGVTRLLWGKDCTLIAGTLSGNIRVWDVRSGALKYELLGHRNTIQDLVYNKQKNVLLSTSEDGTVKIFNLP</sequence>
<keyword evidence="2" id="KW-0677">Repeat</keyword>
<evidence type="ECO:0000256" key="4">
    <source>
        <dbReference type="SAM" id="MobiDB-lite"/>
    </source>
</evidence>
<feature type="compositionally biased region" description="Acidic residues" evidence="4">
    <location>
        <begin position="46"/>
        <end position="69"/>
    </location>
</feature>
<dbReference type="EMBL" id="HBUE01125029">
    <property type="protein sequence ID" value="CAG6494305.1"/>
    <property type="molecule type" value="Transcribed_RNA"/>
</dbReference>
<reference evidence="5" key="1">
    <citation type="submission" date="2021-05" db="EMBL/GenBank/DDBJ databases">
        <authorList>
            <person name="Alioto T."/>
            <person name="Alioto T."/>
            <person name="Gomez Garrido J."/>
        </authorList>
    </citation>
    <scope>NUCLEOTIDE SEQUENCE</scope>
</reference>
<dbReference type="PANTHER" id="PTHR19857:SF8">
    <property type="entry name" value="ANGIO-ASSOCIATED MIGRATORY CELL PROTEIN"/>
    <property type="match status" value="1"/>
</dbReference>
<dbReference type="PROSITE" id="PS50294">
    <property type="entry name" value="WD_REPEATS_REGION"/>
    <property type="match status" value="2"/>
</dbReference>
<organism evidence="5">
    <name type="scientific">Culex pipiens</name>
    <name type="common">House mosquito</name>
    <dbReference type="NCBI Taxonomy" id="7175"/>
    <lineage>
        <taxon>Eukaryota</taxon>
        <taxon>Metazoa</taxon>
        <taxon>Ecdysozoa</taxon>
        <taxon>Arthropoda</taxon>
        <taxon>Hexapoda</taxon>
        <taxon>Insecta</taxon>
        <taxon>Pterygota</taxon>
        <taxon>Neoptera</taxon>
        <taxon>Endopterygota</taxon>
        <taxon>Diptera</taxon>
        <taxon>Nematocera</taxon>
        <taxon>Culicoidea</taxon>
        <taxon>Culicidae</taxon>
        <taxon>Culicinae</taxon>
        <taxon>Culicini</taxon>
        <taxon>Culex</taxon>
        <taxon>Culex</taxon>
    </lineage>
</organism>
<dbReference type="SMART" id="SM00320">
    <property type="entry name" value="WD40"/>
    <property type="match status" value="8"/>
</dbReference>
<dbReference type="EMBL" id="HBUE01266156">
    <property type="protein sequence ID" value="CAG6561356.1"/>
    <property type="molecule type" value="Transcribed_RNA"/>
</dbReference>
<keyword evidence="1 3" id="KW-0853">WD repeat</keyword>
<dbReference type="InterPro" id="IPR015943">
    <property type="entry name" value="WD40/YVTN_repeat-like_dom_sf"/>
</dbReference>
<feature type="repeat" description="WD" evidence="3">
    <location>
        <begin position="380"/>
        <end position="414"/>
    </location>
</feature>
<dbReference type="Gene3D" id="2.130.10.10">
    <property type="entry name" value="YVTN repeat-like/Quinoprotein amine dehydrogenase"/>
    <property type="match status" value="1"/>
</dbReference>
<dbReference type="Pfam" id="PF00400">
    <property type="entry name" value="WD40"/>
    <property type="match status" value="5"/>
</dbReference>
<dbReference type="PROSITE" id="PS50082">
    <property type="entry name" value="WD_REPEATS_2"/>
    <property type="match status" value="3"/>
</dbReference>
<evidence type="ECO:0000256" key="1">
    <source>
        <dbReference type="ARBA" id="ARBA00022574"/>
    </source>
</evidence>
<name>A0A8D8DJI8_CULPI</name>
<dbReference type="EMBL" id="HBUE01266155">
    <property type="protein sequence ID" value="CAG6561354.1"/>
    <property type="molecule type" value="Transcribed_RNA"/>
</dbReference>
<dbReference type="EMBL" id="HBUE01160961">
    <property type="protein sequence ID" value="CAG6509950.1"/>
    <property type="molecule type" value="Transcribed_RNA"/>
</dbReference>
<feature type="repeat" description="WD" evidence="3">
    <location>
        <begin position="252"/>
        <end position="282"/>
    </location>
</feature>
<dbReference type="PROSITE" id="PS00678">
    <property type="entry name" value="WD_REPEATS_1"/>
    <property type="match status" value="1"/>
</dbReference>
<feature type="region of interest" description="Disordered" evidence="4">
    <location>
        <begin position="38"/>
        <end position="69"/>
    </location>
</feature>
<dbReference type="InterPro" id="IPR051179">
    <property type="entry name" value="WD_repeat_multifunction"/>
</dbReference>
<evidence type="ECO:0000313" key="5">
    <source>
        <dbReference type="EMBL" id="CAG6509950.1"/>
    </source>
</evidence>
<dbReference type="PANTHER" id="PTHR19857">
    <property type="entry name" value="MITOCHONDRIAL DIVISION PROTEIN 1-RELATED"/>
    <property type="match status" value="1"/>
</dbReference>
<dbReference type="AlphaFoldDB" id="A0A8D8DJI8"/>
<feature type="repeat" description="WD" evidence="3">
    <location>
        <begin position="81"/>
        <end position="122"/>
    </location>
</feature>